<protein>
    <submittedName>
        <fullName evidence="1">Helix-turn-helix domain-containing protein</fullName>
    </submittedName>
</protein>
<evidence type="ECO:0000313" key="2">
    <source>
        <dbReference type="Proteomes" id="UP000468668"/>
    </source>
</evidence>
<accession>A0A6N6NKV1</accession>
<name>A0A6N6NKV1_9ACTN</name>
<evidence type="ECO:0000313" key="1">
    <source>
        <dbReference type="EMBL" id="KAB1635437.1"/>
    </source>
</evidence>
<gene>
    <name evidence="1" type="ORF">F8C90_10485</name>
</gene>
<reference evidence="1 2" key="1">
    <citation type="submission" date="2019-09" db="EMBL/GenBank/DDBJ databases">
        <title>Whole genome shotgun sequencing (WGS) of Ellagibacter isourolithinifaciens DSM 104140(T) and Adlercreutzia muris DSM 29508(T).</title>
        <authorList>
            <person name="Stoll D.A."/>
            <person name="Danylec N."/>
            <person name="Huch M."/>
        </authorList>
    </citation>
    <scope>NUCLEOTIDE SEQUENCE [LARGE SCALE GENOMIC DNA]</scope>
    <source>
        <strain evidence="1 2">DSM 104140</strain>
    </source>
</reference>
<dbReference type="AlphaFoldDB" id="A0A6N6NKV1"/>
<dbReference type="EMBL" id="WAJR01000045">
    <property type="protein sequence ID" value="KAB1635437.1"/>
    <property type="molecule type" value="Genomic_DNA"/>
</dbReference>
<comment type="caution">
    <text evidence="1">The sequence shown here is derived from an EMBL/GenBank/DDBJ whole genome shotgun (WGS) entry which is preliminary data.</text>
</comment>
<organism evidence="1 2">
    <name type="scientific">Ellagibacter isourolithinifaciens</name>
    <dbReference type="NCBI Taxonomy" id="2137581"/>
    <lineage>
        <taxon>Bacteria</taxon>
        <taxon>Bacillati</taxon>
        <taxon>Actinomycetota</taxon>
        <taxon>Coriobacteriia</taxon>
        <taxon>Eggerthellales</taxon>
        <taxon>Eggerthellaceae</taxon>
        <taxon>Ellagibacter</taxon>
    </lineage>
</organism>
<dbReference type="Pfam" id="PF13384">
    <property type="entry name" value="HTH_23"/>
    <property type="match status" value="1"/>
</dbReference>
<proteinExistence type="predicted"/>
<dbReference type="Proteomes" id="UP000468668">
    <property type="component" value="Unassembled WGS sequence"/>
</dbReference>
<sequence length="488" mass="56485">MSLESVLLEYGAFEVSAMDVYSDIFQLGYGFIQTEGEPSGEHKANPIIVGSFGGHYDEDGKLEGDRVRRRILFEDTFEDTLAEFSDANWAITNGLTYWGRANTADAQSKMCALIFDLDGQDDVTLRNFFYNCRSDYPYYPDPNYIILSGHNIHLYYVLEEPADLYPNIKSLLKDMKYRLTDQMWNKYTSREWEHPQHQGINQGFRIIGGKTKDGGTVRAFRVNTHPFSLEELNGFLPPDQQVDLSKKWRETRYTLEQAKEKFPEWYEKVIVNGGHADGSWDAKEDLYNWWLRKIREGASYKHRYFCLMALAIYAVKCGITDRERVKADMESLVPFLNSVDSEHPFGNDHEVENALECLDLRYKNFPIKDLEKISGMAIPKNKRNYRKQPQHMEYLNGLRKMRRDVLGENEYENSGRPKGSGEKCELIRSYAREHPNANHSDIAKALGVSRPTVIKWLRGWKCDTDGLPDGAWYENGHVHVDMTEPKAD</sequence>
<keyword evidence="2" id="KW-1185">Reference proteome</keyword>